<sequence length="56" mass="6295">MGVSICPVQNFGRVPMSGRLMSWENRRLMGVCVTWIGENRRPPEIAGGLWRACDGF</sequence>
<dbReference type="EMBL" id="OPYN01000221">
    <property type="protein sequence ID" value="SPO63718.1"/>
    <property type="molecule type" value="Genomic_DNA"/>
</dbReference>
<comment type="caution">
    <text evidence="1">The sequence shown here is derived from an EMBL/GenBank/DDBJ whole genome shotgun (WGS) entry which is preliminary data.</text>
</comment>
<dbReference type="AlphaFoldDB" id="A0AAQ1PD52"/>
<accession>A0AAQ1PD52</accession>
<protein>
    <submittedName>
        <fullName evidence="1">Uncharacterized protein</fullName>
    </submittedName>
</protein>
<proteinExistence type="predicted"/>
<name>A0AAQ1PD52_9PSED</name>
<organism evidence="1 2">
    <name type="scientific">Pseudomonas inefficax</name>
    <dbReference type="NCBI Taxonomy" id="2078786"/>
    <lineage>
        <taxon>Bacteria</taxon>
        <taxon>Pseudomonadati</taxon>
        <taxon>Pseudomonadota</taxon>
        <taxon>Gammaproteobacteria</taxon>
        <taxon>Pseudomonadales</taxon>
        <taxon>Pseudomonadaceae</taxon>
        <taxon>Pseudomonas</taxon>
    </lineage>
</organism>
<evidence type="ECO:0000313" key="1">
    <source>
        <dbReference type="EMBL" id="SPO63718.1"/>
    </source>
</evidence>
<keyword evidence="2" id="KW-1185">Reference proteome</keyword>
<evidence type="ECO:0000313" key="2">
    <source>
        <dbReference type="Proteomes" id="UP000294335"/>
    </source>
</evidence>
<reference evidence="1 2" key="1">
    <citation type="submission" date="2018-02" db="EMBL/GenBank/DDBJ databases">
        <authorList>
            <person name="Dubost A."/>
        </authorList>
    </citation>
    <scope>NUCLEOTIDE SEQUENCE [LARGE SCALE GENOMIC DNA]</scope>
    <source>
        <strain evidence="2">JV551A3</strain>
    </source>
</reference>
<gene>
    <name evidence="1" type="ORF">JV551A3_V1_2210070</name>
</gene>
<dbReference type="Proteomes" id="UP000294335">
    <property type="component" value="Unassembled WGS sequence"/>
</dbReference>